<dbReference type="EMBL" id="JAAAJA010001751">
    <property type="protein sequence ID" value="KAG0246602.1"/>
    <property type="molecule type" value="Genomic_DNA"/>
</dbReference>
<evidence type="ECO:0000313" key="3">
    <source>
        <dbReference type="Proteomes" id="UP000726737"/>
    </source>
</evidence>
<sequence length="452" mass="49924">MTQSHSGELFRRLFFHGKQTNYDRHAGVANPINKAIPHLLDLETLPCQEELESLEHEDASSATYKKAKDDVKAAIKEHVLALDGATRTCKYVLTGTLHTDGHQLKIHAHSLVRPRKKPEASTSSASPTSSTRSKMDYLPVAIPDPEALESEFGDQDSHIVLAIDPGIKQTATAVIVDSIVPGKAWNLSFAKGSHTFSSHRHTRMLERCKKEGKYGGEGTTSINDLELKLLPVQPTDGGGELGPRLKDVRESYYEYAQSVFEVEQDLRSFYGSRGLKVARYRKDEGEKAEVGRAIGGMMKAVRARSVIEERRPLVVIGDGDFRGRGGGAVKSNKFVSQLKSKAIGEGMVVCCVDEFRTSISCCICHKRVQTKGRSVICPDPTCGGLRPPDYDVVHMLDPKAGLHRDRDHNAGQNMANAALQWVREFKWPEALNRQVAKQQQAPCGAVQTHMDF</sequence>
<evidence type="ECO:0008006" key="4">
    <source>
        <dbReference type="Google" id="ProtNLM"/>
    </source>
</evidence>
<evidence type="ECO:0000313" key="2">
    <source>
        <dbReference type="EMBL" id="KAG0246602.1"/>
    </source>
</evidence>
<dbReference type="AlphaFoldDB" id="A0A9P6PJX4"/>
<dbReference type="Proteomes" id="UP000726737">
    <property type="component" value="Unassembled WGS sequence"/>
</dbReference>
<organism evidence="2 3">
    <name type="scientific">Mortierella polycephala</name>
    <dbReference type="NCBI Taxonomy" id="41804"/>
    <lineage>
        <taxon>Eukaryota</taxon>
        <taxon>Fungi</taxon>
        <taxon>Fungi incertae sedis</taxon>
        <taxon>Mucoromycota</taxon>
        <taxon>Mortierellomycotina</taxon>
        <taxon>Mortierellomycetes</taxon>
        <taxon>Mortierellales</taxon>
        <taxon>Mortierellaceae</taxon>
        <taxon>Mortierella</taxon>
    </lineage>
</organism>
<dbReference type="OrthoDB" id="2431527at2759"/>
<reference evidence="2" key="1">
    <citation type="journal article" date="2020" name="Fungal Divers.">
        <title>Resolving the Mortierellaceae phylogeny through synthesis of multi-gene phylogenetics and phylogenomics.</title>
        <authorList>
            <person name="Vandepol N."/>
            <person name="Liber J."/>
            <person name="Desiro A."/>
            <person name="Na H."/>
            <person name="Kennedy M."/>
            <person name="Barry K."/>
            <person name="Grigoriev I.V."/>
            <person name="Miller A.N."/>
            <person name="O'Donnell K."/>
            <person name="Stajich J.E."/>
            <person name="Bonito G."/>
        </authorList>
    </citation>
    <scope>NUCLEOTIDE SEQUENCE</scope>
    <source>
        <strain evidence="2">KOD948</strain>
    </source>
</reference>
<gene>
    <name evidence="2" type="ORF">BG011_002385</name>
</gene>
<comment type="caution">
    <text evidence="2">The sequence shown here is derived from an EMBL/GenBank/DDBJ whole genome shotgun (WGS) entry which is preliminary data.</text>
</comment>
<feature type="compositionally biased region" description="Low complexity" evidence="1">
    <location>
        <begin position="121"/>
        <end position="132"/>
    </location>
</feature>
<keyword evidence="3" id="KW-1185">Reference proteome</keyword>
<proteinExistence type="predicted"/>
<feature type="region of interest" description="Disordered" evidence="1">
    <location>
        <begin position="110"/>
        <end position="134"/>
    </location>
</feature>
<name>A0A9P6PJX4_9FUNG</name>
<evidence type="ECO:0000256" key="1">
    <source>
        <dbReference type="SAM" id="MobiDB-lite"/>
    </source>
</evidence>
<accession>A0A9P6PJX4</accession>
<protein>
    <recommendedName>
        <fullName evidence="4">Transposase</fullName>
    </recommendedName>
</protein>
<feature type="non-terminal residue" evidence="2">
    <location>
        <position position="452"/>
    </location>
</feature>